<dbReference type="EMBL" id="JADUOV010000001">
    <property type="protein sequence ID" value="MBH1788455.1"/>
    <property type="molecule type" value="Genomic_DNA"/>
</dbReference>
<comment type="caution">
    <text evidence="1">The sequence shown here is derived from an EMBL/GenBank/DDBJ whole genome shotgun (WGS) entry which is preliminary data.</text>
</comment>
<evidence type="ECO:0000313" key="2">
    <source>
        <dbReference type="Proteomes" id="UP000634179"/>
    </source>
</evidence>
<dbReference type="AlphaFoldDB" id="A0A2Y9UCS1"/>
<proteinExistence type="predicted"/>
<organism evidence="1 2">
    <name type="scientific">Stenotrophomonas maltophilia</name>
    <name type="common">Pseudomonas maltophilia</name>
    <name type="synonym">Xanthomonas maltophilia</name>
    <dbReference type="NCBI Taxonomy" id="40324"/>
    <lineage>
        <taxon>Bacteria</taxon>
        <taxon>Pseudomonadati</taxon>
        <taxon>Pseudomonadota</taxon>
        <taxon>Gammaproteobacteria</taxon>
        <taxon>Lysobacterales</taxon>
        <taxon>Lysobacteraceae</taxon>
        <taxon>Stenotrophomonas</taxon>
        <taxon>Stenotrophomonas maltophilia group</taxon>
    </lineage>
</organism>
<dbReference type="GeneID" id="93740304"/>
<accession>A0A2Y9UCS1</accession>
<evidence type="ECO:0000313" key="1">
    <source>
        <dbReference type="EMBL" id="MBH1788455.1"/>
    </source>
</evidence>
<dbReference type="RefSeq" id="WP_014646171.1">
    <property type="nucleotide sequence ID" value="NZ_JAEDUV010000007.1"/>
</dbReference>
<protein>
    <submittedName>
        <fullName evidence="1">Uncharacterized protein</fullName>
    </submittedName>
</protein>
<name>A0A2Y9UCS1_STEMA</name>
<dbReference type="Proteomes" id="UP000634179">
    <property type="component" value="Unassembled WGS sequence"/>
</dbReference>
<sequence>MRKRIPPSLRRQRGAALIEYAVVASVGVLVLVAEPNIVLELIDSLRKAYQGFTYMLSMGVV</sequence>
<reference evidence="1" key="1">
    <citation type="submission" date="2020-11" db="EMBL/GenBank/DDBJ databases">
        <title>Enhanced detection system for hospital associated transmission using whole genome sequencing surveillance.</title>
        <authorList>
            <person name="Harrison L.H."/>
            <person name="Van Tyne D."/>
            <person name="Marsh J.W."/>
            <person name="Griffith M.P."/>
            <person name="Snyder D.J."/>
            <person name="Cooper V.S."/>
            <person name="Mustapha M."/>
        </authorList>
    </citation>
    <scope>NUCLEOTIDE SEQUENCE</scope>
    <source>
        <strain evidence="1">STEN00053</strain>
    </source>
</reference>
<gene>
    <name evidence="1" type="ORF">I5V89_01070</name>
</gene>